<dbReference type="CDD" id="cd00067">
    <property type="entry name" value="GAL4"/>
    <property type="match status" value="1"/>
</dbReference>
<evidence type="ECO:0000313" key="8">
    <source>
        <dbReference type="EMBL" id="PMD26201.1"/>
    </source>
</evidence>
<gene>
    <name evidence="8" type="ORF">NA56DRAFT_641709</name>
</gene>
<dbReference type="Pfam" id="PF00172">
    <property type="entry name" value="Zn_clus"/>
    <property type="match status" value="1"/>
</dbReference>
<keyword evidence="2" id="KW-0479">Metal-binding</keyword>
<keyword evidence="4" id="KW-0804">Transcription</keyword>
<dbReference type="SMART" id="SM00066">
    <property type="entry name" value="GAL4"/>
    <property type="match status" value="1"/>
</dbReference>
<dbReference type="GO" id="GO:0008270">
    <property type="term" value="F:zinc ion binding"/>
    <property type="evidence" value="ECO:0007669"/>
    <property type="project" value="InterPro"/>
</dbReference>
<evidence type="ECO:0000256" key="5">
    <source>
        <dbReference type="ARBA" id="ARBA00023242"/>
    </source>
</evidence>
<dbReference type="PANTHER" id="PTHR47338:SF9">
    <property type="entry name" value="ZN(II)2CYS6 TRANSCRIPTION FACTOR (EUROFUNG)"/>
    <property type="match status" value="1"/>
</dbReference>
<dbReference type="Proteomes" id="UP000235672">
    <property type="component" value="Unassembled WGS sequence"/>
</dbReference>
<dbReference type="GO" id="GO:0005634">
    <property type="term" value="C:nucleus"/>
    <property type="evidence" value="ECO:0007669"/>
    <property type="project" value="UniProtKB-SubCell"/>
</dbReference>
<feature type="compositionally biased region" description="Basic and acidic residues" evidence="6">
    <location>
        <begin position="316"/>
        <end position="328"/>
    </location>
</feature>
<evidence type="ECO:0000256" key="3">
    <source>
        <dbReference type="ARBA" id="ARBA00023015"/>
    </source>
</evidence>
<dbReference type="PROSITE" id="PS00463">
    <property type="entry name" value="ZN2_CY6_FUNGAL_1"/>
    <property type="match status" value="1"/>
</dbReference>
<comment type="subcellular location">
    <subcellularLocation>
        <location evidence="1">Nucleus</location>
    </subcellularLocation>
</comment>
<dbReference type="GO" id="GO:0003677">
    <property type="term" value="F:DNA binding"/>
    <property type="evidence" value="ECO:0007669"/>
    <property type="project" value="InterPro"/>
</dbReference>
<dbReference type="GO" id="GO:0006351">
    <property type="term" value="P:DNA-templated transcription"/>
    <property type="evidence" value="ECO:0007669"/>
    <property type="project" value="InterPro"/>
</dbReference>
<sequence length="683" mass="77571">MSSERPVKRVRQACEPCRRKKSRCPGEKPNCSHCSRLRQNCYYADERHERVGPSASPTPQPRSELVRTDGGLEDRLMLVESQLAEVLANQVSFSNSVSRQVSASPADPQHHFRPRPVSRPHDINPALPPWDVIFSTGKNYLLYCDCQPLPLFDRSTFIQKLKEREPEVLFSLLGLALRFNEDGPYHEGQATPIQDYVEAARALVMKKVMDGAVELSTIQALCLLSLIDFTEGLTRRASVLTSLAMSLVHNAGMTSETPLAISNHEKEERRRCFWSLFLLKKLHGADFTVLDFAAEDNYPWYPATPCDPLNLAQPSEQRDREDVSDERPSDRGIMAYAIQLSEVWFKTTRYAWRRGKPSTVPPWSSQSDGSTILAQQMDFETRMPWIHRFKPANFSGRPLEELNTHRDYWGPWLFIQFLYHTNLCLLHHPLLLSLRLRNFKCVIPEIFLQNTSDLISSHTSWIINFIEMLEAKGFRVTDPFLGHCVAIIATIYLQGSVVDDPGTRKEKQDCFAKCLRFIRGLAVQWPHVGRIADKLQGLSETVSSTHVASDAPTRQNRKLLIDLGQFFEVLEYASSSEVPDSARRLFGPSLHSNFPASRTEMAQTSVLPEPTRVERQVFGNLTPVAVMAEGSDLPMNLEDMSDATMMGRLIYSDDELAVLAESFFHQRQEVDGNWWNMDNLSGG</sequence>
<keyword evidence="3" id="KW-0805">Transcription regulation</keyword>
<dbReference type="InterPro" id="IPR036864">
    <property type="entry name" value="Zn2-C6_fun-type_DNA-bd_sf"/>
</dbReference>
<keyword evidence="5" id="KW-0539">Nucleus</keyword>
<evidence type="ECO:0000313" key="9">
    <source>
        <dbReference type="Proteomes" id="UP000235672"/>
    </source>
</evidence>
<proteinExistence type="predicted"/>
<dbReference type="Pfam" id="PF04082">
    <property type="entry name" value="Fungal_trans"/>
    <property type="match status" value="1"/>
</dbReference>
<dbReference type="STRING" id="1745343.A0A2J6QIW1"/>
<dbReference type="CDD" id="cd12148">
    <property type="entry name" value="fungal_TF_MHR"/>
    <property type="match status" value="1"/>
</dbReference>
<dbReference type="InterPro" id="IPR007219">
    <property type="entry name" value="XnlR_reg_dom"/>
</dbReference>
<evidence type="ECO:0000256" key="4">
    <source>
        <dbReference type="ARBA" id="ARBA00023163"/>
    </source>
</evidence>
<accession>A0A2J6QIW1</accession>
<evidence type="ECO:0000256" key="6">
    <source>
        <dbReference type="SAM" id="MobiDB-lite"/>
    </source>
</evidence>
<keyword evidence="9" id="KW-1185">Reference proteome</keyword>
<reference evidence="8 9" key="1">
    <citation type="submission" date="2016-05" db="EMBL/GenBank/DDBJ databases">
        <title>A degradative enzymes factory behind the ericoid mycorrhizal symbiosis.</title>
        <authorList>
            <consortium name="DOE Joint Genome Institute"/>
            <person name="Martino E."/>
            <person name="Morin E."/>
            <person name="Grelet G."/>
            <person name="Kuo A."/>
            <person name="Kohler A."/>
            <person name="Daghino S."/>
            <person name="Barry K."/>
            <person name="Choi C."/>
            <person name="Cichocki N."/>
            <person name="Clum A."/>
            <person name="Copeland A."/>
            <person name="Hainaut M."/>
            <person name="Haridas S."/>
            <person name="Labutti K."/>
            <person name="Lindquist E."/>
            <person name="Lipzen A."/>
            <person name="Khouja H.-R."/>
            <person name="Murat C."/>
            <person name="Ohm R."/>
            <person name="Olson A."/>
            <person name="Spatafora J."/>
            <person name="Veneault-Fourrey C."/>
            <person name="Henrissat B."/>
            <person name="Grigoriev I."/>
            <person name="Martin F."/>
            <person name="Perotto S."/>
        </authorList>
    </citation>
    <scope>NUCLEOTIDE SEQUENCE [LARGE SCALE GENOMIC DNA]</scope>
    <source>
        <strain evidence="8 9">UAMH 7357</strain>
    </source>
</reference>
<dbReference type="Gene3D" id="4.10.240.10">
    <property type="entry name" value="Zn(2)-C6 fungal-type DNA-binding domain"/>
    <property type="match status" value="1"/>
</dbReference>
<dbReference type="GO" id="GO:0000981">
    <property type="term" value="F:DNA-binding transcription factor activity, RNA polymerase II-specific"/>
    <property type="evidence" value="ECO:0007669"/>
    <property type="project" value="InterPro"/>
</dbReference>
<dbReference type="EMBL" id="KZ613468">
    <property type="protein sequence ID" value="PMD26201.1"/>
    <property type="molecule type" value="Genomic_DNA"/>
</dbReference>
<protein>
    <recommendedName>
        <fullName evidence="7">Zn(2)-C6 fungal-type domain-containing protein</fullName>
    </recommendedName>
</protein>
<dbReference type="InterPro" id="IPR001138">
    <property type="entry name" value="Zn2Cys6_DnaBD"/>
</dbReference>
<dbReference type="InterPro" id="IPR050815">
    <property type="entry name" value="TF_fung"/>
</dbReference>
<feature type="region of interest" description="Disordered" evidence="6">
    <location>
        <begin position="99"/>
        <end position="120"/>
    </location>
</feature>
<evidence type="ECO:0000256" key="1">
    <source>
        <dbReference type="ARBA" id="ARBA00004123"/>
    </source>
</evidence>
<evidence type="ECO:0000259" key="7">
    <source>
        <dbReference type="PROSITE" id="PS50048"/>
    </source>
</evidence>
<evidence type="ECO:0000256" key="2">
    <source>
        <dbReference type="ARBA" id="ARBA00022723"/>
    </source>
</evidence>
<dbReference type="AlphaFoldDB" id="A0A2J6QIW1"/>
<feature type="region of interest" description="Disordered" evidence="6">
    <location>
        <begin position="309"/>
        <end position="328"/>
    </location>
</feature>
<feature type="domain" description="Zn(2)-C6 fungal-type" evidence="7">
    <location>
        <begin position="13"/>
        <end position="43"/>
    </location>
</feature>
<dbReference type="PANTHER" id="PTHR47338">
    <property type="entry name" value="ZN(II)2CYS6 TRANSCRIPTION FACTOR (EUROFUNG)-RELATED"/>
    <property type="match status" value="1"/>
</dbReference>
<dbReference type="SUPFAM" id="SSF57701">
    <property type="entry name" value="Zn2/Cys6 DNA-binding domain"/>
    <property type="match status" value="1"/>
</dbReference>
<name>A0A2J6QIW1_9HELO</name>
<dbReference type="PROSITE" id="PS50048">
    <property type="entry name" value="ZN2_CY6_FUNGAL_2"/>
    <property type="match status" value="1"/>
</dbReference>
<dbReference type="OrthoDB" id="424974at2759"/>
<organism evidence="8 9">
    <name type="scientific">Hyaloscypha hepaticicola</name>
    <dbReference type="NCBI Taxonomy" id="2082293"/>
    <lineage>
        <taxon>Eukaryota</taxon>
        <taxon>Fungi</taxon>
        <taxon>Dikarya</taxon>
        <taxon>Ascomycota</taxon>
        <taxon>Pezizomycotina</taxon>
        <taxon>Leotiomycetes</taxon>
        <taxon>Helotiales</taxon>
        <taxon>Hyaloscyphaceae</taxon>
        <taxon>Hyaloscypha</taxon>
    </lineage>
</organism>